<dbReference type="InterPro" id="IPR035994">
    <property type="entry name" value="Nucleoside_phosphorylase_sf"/>
</dbReference>
<keyword evidence="4" id="KW-0597">Phosphoprotein</keyword>
<dbReference type="NCBIfam" id="TIGR01697">
    <property type="entry name" value="PNPH-PUNA-XAPA"/>
    <property type="match status" value="1"/>
</dbReference>
<evidence type="ECO:0000256" key="1">
    <source>
        <dbReference type="ARBA" id="ARBA00002678"/>
    </source>
</evidence>
<keyword evidence="5 8" id="KW-0328">Glycosyltransferase</keyword>
<keyword evidence="6 8" id="KW-0808">Transferase</keyword>
<dbReference type="RefSeq" id="WP_019034512.1">
    <property type="nucleotide sequence ID" value="NZ_CAMUOS010000002.1"/>
</dbReference>
<dbReference type="EC" id="2.4.2.1" evidence="8"/>
<comment type="function">
    <text evidence="1">The purine nucleoside phosphorylases catalyze the phosphorolytic breakdown of the N-glycosidic bond in the beta-(deoxy)ribonucleoside molecules, with the formation of the corresponding free purine bases and pentose-1-phosphate. Cleaves guanosine, inosine, 2'-deoxyguanosine and 2'-deoxyinosine.</text>
</comment>
<dbReference type="FunFam" id="3.40.50.1580:FF:000010">
    <property type="entry name" value="Purine nucleoside phosphorylase"/>
    <property type="match status" value="1"/>
</dbReference>
<dbReference type="Proteomes" id="UP000255517">
    <property type="component" value="Unassembled WGS sequence"/>
</dbReference>
<evidence type="ECO:0000256" key="4">
    <source>
        <dbReference type="ARBA" id="ARBA00022553"/>
    </source>
</evidence>
<evidence type="ECO:0000313" key="11">
    <source>
        <dbReference type="EMBL" id="SUB57042.1"/>
    </source>
</evidence>
<feature type="binding site" evidence="9">
    <location>
        <position position="111"/>
    </location>
    <ligand>
        <name>phosphate</name>
        <dbReference type="ChEBI" id="CHEBI:43474"/>
    </ligand>
</feature>
<dbReference type="GO" id="GO:0005737">
    <property type="term" value="C:cytoplasm"/>
    <property type="evidence" value="ECO:0007669"/>
    <property type="project" value="TreeGrafter"/>
</dbReference>
<reference evidence="11 12" key="1">
    <citation type="submission" date="2018-06" db="EMBL/GenBank/DDBJ databases">
        <authorList>
            <consortium name="Pathogen Informatics"/>
            <person name="Doyle S."/>
        </authorList>
    </citation>
    <scope>NUCLEOTIDE SEQUENCE [LARGE SCALE GENOMIC DNA]</scope>
    <source>
        <strain evidence="11 12">NCTC13149</strain>
    </source>
</reference>
<evidence type="ECO:0000256" key="2">
    <source>
        <dbReference type="ARBA" id="ARBA00005058"/>
    </source>
</evidence>
<dbReference type="OrthoDB" id="1523230at2"/>
<dbReference type="UniPathway" id="UPA00606"/>
<dbReference type="NCBIfam" id="NF006054">
    <property type="entry name" value="PRK08202.1"/>
    <property type="match status" value="1"/>
</dbReference>
<dbReference type="Pfam" id="PF01048">
    <property type="entry name" value="PNP_UDP_1"/>
    <property type="match status" value="1"/>
</dbReference>
<dbReference type="PANTHER" id="PTHR11904:SF9">
    <property type="entry name" value="PURINE NUCLEOSIDE PHOSPHORYLASE-RELATED"/>
    <property type="match status" value="1"/>
</dbReference>
<accession>A0A379C3W7</accession>
<dbReference type="GO" id="GO:0004731">
    <property type="term" value="F:purine-nucleoside phosphorylase activity"/>
    <property type="evidence" value="ECO:0007669"/>
    <property type="project" value="UniProtKB-EC"/>
</dbReference>
<dbReference type="AlphaFoldDB" id="A0A379C3W7"/>
<dbReference type="InterPro" id="IPR011268">
    <property type="entry name" value="Purine_phosphorylase"/>
</dbReference>
<proteinExistence type="inferred from homology"/>
<evidence type="ECO:0000259" key="10">
    <source>
        <dbReference type="Pfam" id="PF01048"/>
    </source>
</evidence>
<feature type="binding site" evidence="9">
    <location>
        <position position="191"/>
    </location>
    <ligand>
        <name>a purine D-ribonucleoside</name>
        <dbReference type="ChEBI" id="CHEBI:142355"/>
    </ligand>
</feature>
<evidence type="ECO:0000256" key="3">
    <source>
        <dbReference type="ARBA" id="ARBA00006751"/>
    </source>
</evidence>
<feature type="binding site" evidence="9">
    <location>
        <position position="59"/>
    </location>
    <ligand>
        <name>phosphate</name>
        <dbReference type="ChEBI" id="CHEBI:43474"/>
    </ligand>
</feature>
<name>A0A379C3W7_9FIRM</name>
<dbReference type="EMBL" id="UGSZ01000001">
    <property type="protein sequence ID" value="SUB57042.1"/>
    <property type="molecule type" value="Genomic_DNA"/>
</dbReference>
<feature type="binding site" evidence="9">
    <location>
        <position position="28"/>
    </location>
    <ligand>
        <name>phosphate</name>
        <dbReference type="ChEBI" id="CHEBI:43474"/>
    </ligand>
</feature>
<comment type="similarity">
    <text evidence="3 8">Belongs to the PNP/MTAP phosphorylase family.</text>
</comment>
<dbReference type="CDD" id="cd09009">
    <property type="entry name" value="PNP-EcPNPII_like"/>
    <property type="match status" value="1"/>
</dbReference>
<dbReference type="InterPro" id="IPR011270">
    <property type="entry name" value="Pur_Nuc_Pase_Ino/Guo-sp"/>
</dbReference>
<evidence type="ECO:0000313" key="12">
    <source>
        <dbReference type="Proteomes" id="UP000255517"/>
    </source>
</evidence>
<comment type="pathway">
    <text evidence="2 8">Purine metabolism; purine nucleoside salvage.</text>
</comment>
<dbReference type="PIRSF" id="PIRSF000477">
    <property type="entry name" value="PurNPase"/>
    <property type="match status" value="1"/>
</dbReference>
<protein>
    <recommendedName>
        <fullName evidence="8">Purine nucleoside phosphorylase</fullName>
        <ecNumber evidence="8">2.4.2.1</ecNumber>
    </recommendedName>
    <alternativeName>
        <fullName evidence="8">Inosine-guanosine phosphorylase</fullName>
    </alternativeName>
</protein>
<evidence type="ECO:0000256" key="6">
    <source>
        <dbReference type="ARBA" id="ARBA00022679"/>
    </source>
</evidence>
<evidence type="ECO:0000256" key="8">
    <source>
        <dbReference type="PIRNR" id="PIRNR000477"/>
    </source>
</evidence>
<dbReference type="GO" id="GO:0009116">
    <property type="term" value="P:nucleoside metabolic process"/>
    <property type="evidence" value="ECO:0007669"/>
    <property type="project" value="InterPro"/>
</dbReference>
<dbReference type="NCBIfam" id="TIGR01700">
    <property type="entry name" value="PNPH"/>
    <property type="match status" value="1"/>
</dbReference>
<dbReference type="Gene3D" id="3.40.50.1580">
    <property type="entry name" value="Nucleoside phosphorylase domain"/>
    <property type="match status" value="1"/>
</dbReference>
<dbReference type="PANTHER" id="PTHR11904">
    <property type="entry name" value="METHYLTHIOADENOSINE/PURINE NUCLEOSIDE PHOSPHORYLASE"/>
    <property type="match status" value="1"/>
</dbReference>
<dbReference type="InterPro" id="IPR000845">
    <property type="entry name" value="Nucleoside_phosphorylase_d"/>
</dbReference>
<feature type="binding site" evidence="9">
    <location>
        <begin position="79"/>
        <end position="81"/>
    </location>
    <ligand>
        <name>phosphate</name>
        <dbReference type="ChEBI" id="CHEBI:43474"/>
    </ligand>
</feature>
<feature type="domain" description="Nucleoside phosphorylase" evidence="10">
    <location>
        <begin position="21"/>
        <end position="267"/>
    </location>
</feature>
<comment type="catalytic activity">
    <reaction evidence="7">
        <text>a purine 2'-deoxy-D-ribonucleoside + phosphate = a purine nucleobase + 2-deoxy-alpha-D-ribose 1-phosphate</text>
        <dbReference type="Rhea" id="RHEA:36431"/>
        <dbReference type="ChEBI" id="CHEBI:26386"/>
        <dbReference type="ChEBI" id="CHEBI:43474"/>
        <dbReference type="ChEBI" id="CHEBI:57259"/>
        <dbReference type="ChEBI" id="CHEBI:142361"/>
        <dbReference type="EC" id="2.4.2.1"/>
    </reaction>
</comment>
<feature type="binding site" evidence="9">
    <location>
        <position position="233"/>
    </location>
    <ligand>
        <name>a purine D-ribonucleoside</name>
        <dbReference type="ChEBI" id="CHEBI:142355"/>
    </ligand>
</feature>
<evidence type="ECO:0000256" key="9">
    <source>
        <dbReference type="PIRSR" id="PIRSR000477-2"/>
    </source>
</evidence>
<evidence type="ECO:0000256" key="7">
    <source>
        <dbReference type="ARBA" id="ARBA00048556"/>
    </source>
</evidence>
<evidence type="ECO:0000256" key="5">
    <source>
        <dbReference type="ARBA" id="ARBA00022676"/>
    </source>
</evidence>
<organism evidence="11 12">
    <name type="scientific">Peptoniphilus lacrimalis</name>
    <dbReference type="NCBI Taxonomy" id="33031"/>
    <lineage>
        <taxon>Bacteria</taxon>
        <taxon>Bacillati</taxon>
        <taxon>Bacillota</taxon>
        <taxon>Tissierellia</taxon>
        <taxon>Tissierellales</taxon>
        <taxon>Peptoniphilaceae</taxon>
        <taxon>Peptoniphilus</taxon>
    </lineage>
</organism>
<gene>
    <name evidence="11" type="primary">punA</name>
    <name evidence="11" type="ORF">NCTC13149_00857</name>
</gene>
<sequence>MDKNVMDAVDAIKSKIDADADIAIILGSGLGNFADLIEDKTEIPYKEIKGFASSTVKGHEGKLIFGKILSRNIIAMKGRIHYYEGMGMDKVVFPTKVLKGLGIKNLIVTNASGGVNKSFKASDLMLINDHINFAGINPLVGPNDDNDGPRFPDMTYTYDKNLQEIAKNCAKKLNIDLKSGVYMYFTGPTYETPAEVRMARVMGADAVGMSTVPEVIVARHLGLKVLGISCITNMASGILDRPLNHKEVMESAKKVETNFQELVKNIINEIPNF</sequence>
<dbReference type="SUPFAM" id="SSF53167">
    <property type="entry name" value="Purine and uridine phosphorylases"/>
    <property type="match status" value="1"/>
</dbReference>
<feature type="binding site" evidence="9">
    <location>
        <position position="210"/>
    </location>
    <ligand>
        <name>phosphate</name>
        <dbReference type="ChEBI" id="CHEBI:43474"/>
    </ligand>
</feature>
<dbReference type="STRING" id="1122949.GCA_000378725_00600"/>